<organism evidence="2 3">
    <name type="scientific">Candidatus Phytoplasma australasiaticum subsp. australasiaticum</name>
    <dbReference type="NCBI Taxonomy" id="2832407"/>
    <lineage>
        <taxon>Bacteria</taxon>
        <taxon>Bacillati</taxon>
        <taxon>Mycoplasmatota</taxon>
        <taxon>Mollicutes</taxon>
        <taxon>Acholeplasmatales</taxon>
        <taxon>Acholeplasmataceae</taxon>
        <taxon>Candidatus Phytoplasma</taxon>
        <taxon>16SrII (Peanut WB group)</taxon>
        <taxon>Candidatus Phytoplasma australasiaticum</taxon>
    </lineage>
</organism>
<keyword evidence="1" id="KW-1133">Transmembrane helix</keyword>
<dbReference type="InterPro" id="IPR004679">
    <property type="entry name" value="2-OHcarboxylate_transport"/>
</dbReference>
<feature type="transmembrane region" description="Helical" evidence="1">
    <location>
        <begin position="292"/>
        <end position="314"/>
    </location>
</feature>
<dbReference type="GO" id="GO:0008514">
    <property type="term" value="F:organic anion transmembrane transporter activity"/>
    <property type="evidence" value="ECO:0007669"/>
    <property type="project" value="InterPro"/>
</dbReference>
<feature type="transmembrane region" description="Helical" evidence="1">
    <location>
        <begin position="46"/>
        <end position="67"/>
    </location>
</feature>
<protein>
    <submittedName>
        <fullName evidence="2">2-hydroxycarboxylate transporter family protein</fullName>
    </submittedName>
</protein>
<dbReference type="Proteomes" id="UP001170651">
    <property type="component" value="Unassembled WGS sequence"/>
</dbReference>
<name>A0A9K3WSB7_9MOLU</name>
<proteinExistence type="predicted"/>
<feature type="transmembrane region" description="Helical" evidence="1">
    <location>
        <begin position="20"/>
        <end position="40"/>
    </location>
</feature>
<feature type="transmembrane region" description="Helical" evidence="1">
    <location>
        <begin position="438"/>
        <end position="461"/>
    </location>
</feature>
<dbReference type="Pfam" id="PF03390">
    <property type="entry name" value="2HCT"/>
    <property type="match status" value="1"/>
</dbReference>
<dbReference type="EMBL" id="JAOSIW010000001">
    <property type="protein sequence ID" value="MDO8054284.1"/>
    <property type="molecule type" value="Genomic_DNA"/>
</dbReference>
<dbReference type="AlphaFoldDB" id="A0A9K3WSB7"/>
<dbReference type="GO" id="GO:0016020">
    <property type="term" value="C:membrane"/>
    <property type="evidence" value="ECO:0007669"/>
    <property type="project" value="InterPro"/>
</dbReference>
<evidence type="ECO:0000313" key="3">
    <source>
        <dbReference type="Proteomes" id="UP001170651"/>
    </source>
</evidence>
<feature type="transmembrane region" description="Helical" evidence="1">
    <location>
        <begin position="79"/>
        <end position="97"/>
    </location>
</feature>
<reference evidence="2 3" key="1">
    <citation type="journal article" date="2023" name="Int. J. Syst. Evol. Microbiol.">
        <title>The observation of taxonomic boundaries for the 16SrII and 16SrXXV phytoplasmas using genome-based delimitation.</title>
        <authorList>
            <person name="Rodrigues Jardim B."/>
            <person name="Tran-Nguyen L.T.T."/>
            <person name="Gambley C."/>
            <person name="Al-Sadi A.M."/>
            <person name="Al-Subhi A.M."/>
            <person name="Foissac X."/>
            <person name="Salar P."/>
            <person name="Cai H."/>
            <person name="Yang J.Y."/>
            <person name="Davis R."/>
            <person name="Jones L."/>
            <person name="Rodoni B."/>
            <person name="Constable F.E."/>
        </authorList>
    </citation>
    <scope>NUCLEOTIDE SEQUENCE [LARGE SCALE GENOMIC DNA]</scope>
    <source>
        <strain evidence="2">BAWM-OMN-P26</strain>
    </source>
</reference>
<keyword evidence="1" id="KW-0812">Transmembrane</keyword>
<dbReference type="PANTHER" id="PTHR40033">
    <property type="entry name" value="NA(+)-MALATE SYMPORTER"/>
    <property type="match status" value="1"/>
</dbReference>
<dbReference type="RefSeq" id="WP_193622115.1">
    <property type="nucleotide sequence ID" value="NZ_JALQCT010000002.1"/>
</dbReference>
<keyword evidence="3" id="KW-1185">Reference proteome</keyword>
<feature type="transmembrane region" description="Helical" evidence="1">
    <location>
        <begin position="381"/>
        <end position="400"/>
    </location>
</feature>
<keyword evidence="1" id="KW-0472">Membrane</keyword>
<gene>
    <name evidence="2" type="ORF">OC696_00135</name>
</gene>
<evidence type="ECO:0000313" key="2">
    <source>
        <dbReference type="EMBL" id="MDO8054284.1"/>
    </source>
</evidence>
<feature type="transmembrane region" description="Helical" evidence="1">
    <location>
        <begin position="117"/>
        <end position="139"/>
    </location>
</feature>
<comment type="caution">
    <text evidence="2">The sequence shown here is derived from an EMBL/GenBank/DDBJ whole genome shotgun (WGS) entry which is preliminary data.</text>
</comment>
<feature type="transmembrane region" description="Helical" evidence="1">
    <location>
        <begin position="151"/>
        <end position="173"/>
    </location>
</feature>
<sequence length="467" mass="51542">MSNNQIKKDKNNKIFGFKPIFFVTLLCVLGLNIFCIHKYPDKINKFYHPLLTPLFLITMLGITLSYIGSKVPVLNKLGLGFLLCIFIPSYLVFKGWIPRQLAENIDKGFFNKPNQNFGIGINFSQFFITIVIAGSLLSVDRNLLRRSLIKFVPLTIFSVFVCGFAIGGLGYLLNYKCPSIFASRSQGSIWDVIFFVFVPLTNGGTNLGINGFANGIYQEAFKTEASTIRTAILGPLVLARTLSIFIAGLLYIIFDKSKYSGKGKLEKSSTQLDQINQTKTTKNSGIIDFKTIGMGWLIIFALYSIGSMINQLLFGKMDPMVYMIILLLLIKIFNLMSQENQNAVTQSGKFMTENFTSAVLVGLGLTTNFEQLKSTISNPSVLIIVCASLLIATLITFLIAPKLGFYPLETALTSGISSYSIGGAGNVGVMTISHRMNLLPFAMIATRLTGPLVYVIANIAFRSIYMA</sequence>
<feature type="transmembrane region" description="Helical" evidence="1">
    <location>
        <begin position="232"/>
        <end position="254"/>
    </location>
</feature>
<accession>A0A9K3WSB7</accession>
<evidence type="ECO:0000256" key="1">
    <source>
        <dbReference type="SAM" id="Phobius"/>
    </source>
</evidence>
<dbReference type="PANTHER" id="PTHR40033:SF1">
    <property type="entry name" value="CITRATE-SODIUM SYMPORTER"/>
    <property type="match status" value="1"/>
</dbReference>